<dbReference type="GeneID" id="64954607"/>
<feature type="compositionally biased region" description="Basic and acidic residues" evidence="1">
    <location>
        <begin position="60"/>
        <end position="72"/>
    </location>
</feature>
<feature type="region of interest" description="Disordered" evidence="1">
    <location>
        <begin position="53"/>
        <end position="81"/>
    </location>
</feature>
<gene>
    <name evidence="2" type="ORF">AKAW2_10328S</name>
</gene>
<reference evidence="2" key="2">
    <citation type="submission" date="2021-02" db="EMBL/GenBank/DDBJ databases">
        <title>Aspergillus luchuensis mut. kawachii IFO 4304 genome sequence.</title>
        <authorList>
            <person name="Mori K."/>
            <person name="Kadooka C."/>
            <person name="Goto M."/>
            <person name="Futagami T."/>
        </authorList>
    </citation>
    <scope>NUCLEOTIDE SEQUENCE</scope>
    <source>
        <strain evidence="2">IFO 4308</strain>
    </source>
</reference>
<protein>
    <submittedName>
        <fullName evidence="2">Uncharacterized protein</fullName>
    </submittedName>
</protein>
<evidence type="ECO:0000313" key="3">
    <source>
        <dbReference type="Proteomes" id="UP000661280"/>
    </source>
</evidence>
<accession>A0A7R7VYU5</accession>
<evidence type="ECO:0000313" key="2">
    <source>
        <dbReference type="EMBL" id="BCR93282.1"/>
    </source>
</evidence>
<reference evidence="2" key="1">
    <citation type="submission" date="2021-01" db="EMBL/GenBank/DDBJ databases">
        <authorList>
            <consortium name="Aspergillus luchuensis mut. kawachii IFO 4304 genome sequencing consortium"/>
            <person name="Kazuki M."/>
            <person name="Futagami T."/>
        </authorList>
    </citation>
    <scope>NUCLEOTIDE SEQUENCE</scope>
    <source>
        <strain evidence="2">IFO 4308</strain>
    </source>
</reference>
<keyword evidence="3" id="KW-1185">Reference proteome</keyword>
<dbReference type="Proteomes" id="UP000661280">
    <property type="component" value="Chromosome 1"/>
</dbReference>
<proteinExistence type="predicted"/>
<dbReference type="KEGG" id="aluc:AKAW2_10328S"/>
<dbReference type="AlphaFoldDB" id="A0A7R7VYU5"/>
<dbReference type="EMBL" id="AP024425">
    <property type="protein sequence ID" value="BCR93282.1"/>
    <property type="molecule type" value="Genomic_DNA"/>
</dbReference>
<name>A0A7R7VYU5_ASPKA</name>
<organism evidence="2 3">
    <name type="scientific">Aspergillus kawachii</name>
    <name type="common">White koji mold</name>
    <name type="synonym">Aspergillus awamori var. kawachi</name>
    <dbReference type="NCBI Taxonomy" id="1069201"/>
    <lineage>
        <taxon>Eukaryota</taxon>
        <taxon>Fungi</taxon>
        <taxon>Dikarya</taxon>
        <taxon>Ascomycota</taxon>
        <taxon>Pezizomycotina</taxon>
        <taxon>Eurotiomycetes</taxon>
        <taxon>Eurotiomycetidae</taxon>
        <taxon>Eurotiales</taxon>
        <taxon>Aspergillaceae</taxon>
        <taxon>Aspergillus</taxon>
        <taxon>Aspergillus subgen. Circumdati</taxon>
    </lineage>
</organism>
<evidence type="ECO:0000256" key="1">
    <source>
        <dbReference type="SAM" id="MobiDB-lite"/>
    </source>
</evidence>
<dbReference type="RefSeq" id="XP_041537048.1">
    <property type="nucleotide sequence ID" value="XM_041685968.1"/>
</dbReference>
<sequence>MLVFRVRGTLTLRTSSRTWSILSCLVPWADSCWDILLLSIIYEPESSHPCKAKFQGNEAEQQKKQIREEQQKRGRGKKRSTMCVMHPRSASHFSQGLLMMVLPFPSLPSDFAV</sequence>